<dbReference type="AlphaFoldDB" id="A0AAU9VC00"/>
<dbReference type="Gene3D" id="3.10.100.10">
    <property type="entry name" value="Mannose-Binding Protein A, subunit A"/>
    <property type="match status" value="2"/>
</dbReference>
<dbReference type="SUPFAM" id="SSF56436">
    <property type="entry name" value="C-type lectin-like"/>
    <property type="match status" value="2"/>
</dbReference>
<evidence type="ECO:0000313" key="5">
    <source>
        <dbReference type="Proteomes" id="UP001153954"/>
    </source>
</evidence>
<feature type="chain" id="PRO_5043370183" description="C-type lectin domain-containing protein" evidence="2">
    <location>
        <begin position="19"/>
        <end position="309"/>
    </location>
</feature>
<dbReference type="SMART" id="SM00034">
    <property type="entry name" value="CLECT"/>
    <property type="match status" value="2"/>
</dbReference>
<dbReference type="PROSITE" id="PS00615">
    <property type="entry name" value="C_TYPE_LECTIN_1"/>
    <property type="match status" value="1"/>
</dbReference>
<evidence type="ECO:0000256" key="2">
    <source>
        <dbReference type="SAM" id="SignalP"/>
    </source>
</evidence>
<dbReference type="Proteomes" id="UP001153954">
    <property type="component" value="Unassembled WGS sequence"/>
</dbReference>
<feature type="domain" description="C-type lectin" evidence="3">
    <location>
        <begin position="45"/>
        <end position="150"/>
    </location>
</feature>
<feature type="signal peptide" evidence="2">
    <location>
        <begin position="1"/>
        <end position="18"/>
    </location>
</feature>
<protein>
    <recommendedName>
        <fullName evidence="3">C-type lectin domain-containing protein</fullName>
    </recommendedName>
</protein>
<organism evidence="4 5">
    <name type="scientific">Euphydryas editha</name>
    <name type="common">Edith's checkerspot</name>
    <dbReference type="NCBI Taxonomy" id="104508"/>
    <lineage>
        <taxon>Eukaryota</taxon>
        <taxon>Metazoa</taxon>
        <taxon>Ecdysozoa</taxon>
        <taxon>Arthropoda</taxon>
        <taxon>Hexapoda</taxon>
        <taxon>Insecta</taxon>
        <taxon>Pterygota</taxon>
        <taxon>Neoptera</taxon>
        <taxon>Endopterygota</taxon>
        <taxon>Lepidoptera</taxon>
        <taxon>Glossata</taxon>
        <taxon>Ditrysia</taxon>
        <taxon>Papilionoidea</taxon>
        <taxon>Nymphalidae</taxon>
        <taxon>Nymphalinae</taxon>
        <taxon>Euphydryas</taxon>
    </lineage>
</organism>
<dbReference type="Pfam" id="PF00059">
    <property type="entry name" value="Lectin_C"/>
    <property type="match status" value="2"/>
</dbReference>
<evidence type="ECO:0000259" key="3">
    <source>
        <dbReference type="PROSITE" id="PS50041"/>
    </source>
</evidence>
<dbReference type="InterPro" id="IPR001304">
    <property type="entry name" value="C-type_lectin-like"/>
</dbReference>
<keyword evidence="5" id="KW-1185">Reference proteome</keyword>
<dbReference type="InterPro" id="IPR016186">
    <property type="entry name" value="C-type_lectin-like/link_sf"/>
</dbReference>
<feature type="domain" description="C-type lectin" evidence="3">
    <location>
        <begin position="174"/>
        <end position="297"/>
    </location>
</feature>
<dbReference type="EMBL" id="CAKOGL010000029">
    <property type="protein sequence ID" value="CAH2106821.1"/>
    <property type="molecule type" value="Genomic_DNA"/>
</dbReference>
<dbReference type="InterPro" id="IPR018378">
    <property type="entry name" value="C-type_lectin_CS"/>
</dbReference>
<dbReference type="CDD" id="cd00037">
    <property type="entry name" value="CLECT"/>
    <property type="match status" value="2"/>
</dbReference>
<evidence type="ECO:0000313" key="4">
    <source>
        <dbReference type="EMBL" id="CAH2106821.1"/>
    </source>
</evidence>
<gene>
    <name evidence="4" type="ORF">EEDITHA_LOCUS20905</name>
</gene>
<dbReference type="PANTHER" id="PTHR22803">
    <property type="entry name" value="MANNOSE, PHOSPHOLIPASE, LECTIN RECEPTOR RELATED"/>
    <property type="match status" value="1"/>
</dbReference>
<dbReference type="PROSITE" id="PS50041">
    <property type="entry name" value="C_TYPE_LECTIN_2"/>
    <property type="match status" value="2"/>
</dbReference>
<sequence length="309" mass="35683">MYLQRVLFHLLSVYFCFTESINFRFDYKYYPNIDGWLKLHLIPANWREAWMNCDVEGSILASPTDNNMIEAMNNHWKSENTTQCAFYTGVHATFSKGRFFSIEGESLEKMPVRWAAGEPDNANNNEECIVWTDGKVADMNCSDLFPYMCYKRRTKDMKLTPCGTVDKEYELSPLTGNCYKFHRYGRTWSRAHMTCAAEGGYLAIINSEDEAQHLKKLYEENHSKMFPGGRLVIFIGMKNWDGNGDWRTIHGLKIEEAGYAKWDQGQPDRPSHHCGAMFRNSNLDNFDCDSIASFICEKSVNSLYGDVVE</sequence>
<name>A0AAU9VC00_EUPED</name>
<comment type="caution">
    <text evidence="4">The sequence shown here is derived from an EMBL/GenBank/DDBJ whole genome shotgun (WGS) entry which is preliminary data.</text>
</comment>
<dbReference type="InterPro" id="IPR016187">
    <property type="entry name" value="CTDL_fold"/>
</dbReference>
<proteinExistence type="predicted"/>
<dbReference type="InterPro" id="IPR050111">
    <property type="entry name" value="C-type_lectin/snaclec_domain"/>
</dbReference>
<evidence type="ECO:0000256" key="1">
    <source>
        <dbReference type="ARBA" id="ARBA00023157"/>
    </source>
</evidence>
<keyword evidence="1" id="KW-1015">Disulfide bond</keyword>
<accession>A0AAU9VC00</accession>
<keyword evidence="2" id="KW-0732">Signal</keyword>
<reference evidence="4" key="1">
    <citation type="submission" date="2022-03" db="EMBL/GenBank/DDBJ databases">
        <authorList>
            <person name="Tunstrom K."/>
        </authorList>
    </citation>
    <scope>NUCLEOTIDE SEQUENCE</scope>
</reference>